<evidence type="ECO:0000256" key="5">
    <source>
        <dbReference type="SAM" id="MobiDB-lite"/>
    </source>
</evidence>
<keyword evidence="1" id="KW-0479">Metal-binding</keyword>
<proteinExistence type="predicted"/>
<dbReference type="PROSITE" id="PS50089">
    <property type="entry name" value="ZF_RING_2"/>
    <property type="match status" value="1"/>
</dbReference>
<reference evidence="7 8" key="1">
    <citation type="submission" date="2019-02" db="EMBL/GenBank/DDBJ databases">
        <title>Genome sequencing of the rare red list fungi Antrodiella citrinella (Flaviporus citrinellus).</title>
        <authorList>
            <person name="Buettner E."/>
            <person name="Kellner H."/>
        </authorList>
    </citation>
    <scope>NUCLEOTIDE SEQUENCE [LARGE SCALE GENOMIC DNA]</scope>
    <source>
        <strain evidence="7 8">DSM 108506</strain>
    </source>
</reference>
<dbReference type="InterPro" id="IPR013083">
    <property type="entry name" value="Znf_RING/FYVE/PHD"/>
</dbReference>
<dbReference type="Pfam" id="PF13445">
    <property type="entry name" value="zf-RING_UBOX"/>
    <property type="match status" value="1"/>
</dbReference>
<keyword evidence="2 4" id="KW-0863">Zinc-finger</keyword>
<feature type="compositionally biased region" description="Gly residues" evidence="5">
    <location>
        <begin position="671"/>
        <end position="680"/>
    </location>
</feature>
<feature type="compositionally biased region" description="Basic and acidic residues" evidence="5">
    <location>
        <begin position="652"/>
        <end position="661"/>
    </location>
</feature>
<feature type="region of interest" description="Disordered" evidence="5">
    <location>
        <begin position="276"/>
        <end position="311"/>
    </location>
</feature>
<dbReference type="InterPro" id="IPR017907">
    <property type="entry name" value="Znf_RING_CS"/>
</dbReference>
<keyword evidence="3" id="KW-0862">Zinc</keyword>
<dbReference type="InterPro" id="IPR027370">
    <property type="entry name" value="Znf-RING_euk"/>
</dbReference>
<dbReference type="OrthoDB" id="6105938at2759"/>
<dbReference type="Proteomes" id="UP000308730">
    <property type="component" value="Unassembled WGS sequence"/>
</dbReference>
<comment type="caution">
    <text evidence="7">The sequence shown here is derived from an EMBL/GenBank/DDBJ whole genome shotgun (WGS) entry which is preliminary data.</text>
</comment>
<feature type="compositionally biased region" description="Acidic residues" evidence="5">
    <location>
        <begin position="592"/>
        <end position="605"/>
    </location>
</feature>
<evidence type="ECO:0000259" key="6">
    <source>
        <dbReference type="PROSITE" id="PS50089"/>
    </source>
</evidence>
<evidence type="ECO:0000256" key="4">
    <source>
        <dbReference type="PROSITE-ProRule" id="PRU00175"/>
    </source>
</evidence>
<dbReference type="PROSITE" id="PS00518">
    <property type="entry name" value="ZF_RING_1"/>
    <property type="match status" value="1"/>
</dbReference>
<protein>
    <recommendedName>
        <fullName evidence="6">RING-type domain-containing protein</fullName>
    </recommendedName>
</protein>
<accession>A0A4S4N0L3</accession>
<feature type="region of interest" description="Disordered" evidence="5">
    <location>
        <begin position="1"/>
        <end position="160"/>
    </location>
</feature>
<evidence type="ECO:0000256" key="1">
    <source>
        <dbReference type="ARBA" id="ARBA00022723"/>
    </source>
</evidence>
<gene>
    <name evidence="7" type="ORF">EUX98_g2349</name>
</gene>
<feature type="compositionally biased region" description="Basic residues" evidence="5">
    <location>
        <begin position="67"/>
        <end position="81"/>
    </location>
</feature>
<dbReference type="Gene3D" id="3.30.40.10">
    <property type="entry name" value="Zinc/RING finger domain, C3HC4 (zinc finger)"/>
    <property type="match status" value="1"/>
</dbReference>
<evidence type="ECO:0000313" key="7">
    <source>
        <dbReference type="EMBL" id="THH31825.1"/>
    </source>
</evidence>
<feature type="region of interest" description="Disordered" evidence="5">
    <location>
        <begin position="492"/>
        <end position="515"/>
    </location>
</feature>
<name>A0A4S4N0L3_9APHY</name>
<feature type="compositionally biased region" description="Acidic residues" evidence="5">
    <location>
        <begin position="565"/>
        <end position="575"/>
    </location>
</feature>
<dbReference type="AlphaFoldDB" id="A0A4S4N0L3"/>
<feature type="compositionally biased region" description="Basic and acidic residues" evidence="5">
    <location>
        <begin position="148"/>
        <end position="159"/>
    </location>
</feature>
<dbReference type="SMART" id="SM00184">
    <property type="entry name" value="RING"/>
    <property type="match status" value="1"/>
</dbReference>
<sequence>MDSTAAHIAVANGSQSSKRRHIPDSSDEETDREDVKRMRSASVLLGNDGAVAEGPGISAQETSKANKDKKKRSKKKKKRKLSLVEESARAEAEKQPPVDRRSSTRPPASKASSMGRATSHVSETRGDTPAAGPSRKVQEALTAPNKAQTEEETHDKEIDNINEDGVVERVAENVVKLDKGKAKASSVFSRPASPAAVVNPQPIASSASEAGSSSSATIVDLQTQLTAQQTLLSTLLSPLTCRVCLYLMNRPFALAPCGHVVCYTCLVSWFSAPPQHAAPDQDPLPEPEAPNGNGNAQADNEPHENDPVLPPLRLNRNSAIRRKKTCPHCRAVVRERPVEVWSVKEMVASVTKSGLVQDKDLIGPATPDPPASEDPWKDIFPAVARPHAGIGHGGEIIDGDLPAGLVHDLMGFQDLEDGGVYRCVDCLHEIFDGLCSHCHREYEGHMPHWGFDGSGSESDDYLSMEEDMRMQPAGIGRLGVNFLRAINAIGRIGGRGDEGEGDEEGSEGSYGGSFIDDDEIIISDEEVDDDSDVQVLAHPGPALQNAPRRRRGQARFGPTSAIVISDDEEEQDEGDAPNMPAPSRRRVRDEIVISDDEDAESDDLADAVAARERAMYGDDGSLPARASRSRTRRRYSVAPEDIVNVSDSSEDEGSHLSDERGPMFWDDEDGGSGSGTGSGSGSEQDDGVGYY</sequence>
<feature type="domain" description="RING-type" evidence="6">
    <location>
        <begin position="241"/>
        <end position="330"/>
    </location>
</feature>
<dbReference type="GO" id="GO:0008270">
    <property type="term" value="F:zinc ion binding"/>
    <property type="evidence" value="ECO:0007669"/>
    <property type="project" value="UniProtKB-KW"/>
</dbReference>
<evidence type="ECO:0000256" key="3">
    <source>
        <dbReference type="ARBA" id="ARBA00022833"/>
    </source>
</evidence>
<dbReference type="SUPFAM" id="SSF57850">
    <property type="entry name" value="RING/U-box"/>
    <property type="match status" value="1"/>
</dbReference>
<feature type="compositionally biased region" description="Basic and acidic residues" evidence="5">
    <location>
        <begin position="82"/>
        <end position="102"/>
    </location>
</feature>
<evidence type="ECO:0000313" key="8">
    <source>
        <dbReference type="Proteomes" id="UP000308730"/>
    </source>
</evidence>
<feature type="compositionally biased region" description="Polar residues" evidence="5">
    <location>
        <begin position="104"/>
        <end position="121"/>
    </location>
</feature>
<dbReference type="InterPro" id="IPR001841">
    <property type="entry name" value="Znf_RING"/>
</dbReference>
<organism evidence="7 8">
    <name type="scientific">Antrodiella citrinella</name>
    <dbReference type="NCBI Taxonomy" id="2447956"/>
    <lineage>
        <taxon>Eukaryota</taxon>
        <taxon>Fungi</taxon>
        <taxon>Dikarya</taxon>
        <taxon>Basidiomycota</taxon>
        <taxon>Agaricomycotina</taxon>
        <taxon>Agaricomycetes</taxon>
        <taxon>Polyporales</taxon>
        <taxon>Steccherinaceae</taxon>
        <taxon>Antrodiella</taxon>
    </lineage>
</organism>
<evidence type="ECO:0000256" key="2">
    <source>
        <dbReference type="ARBA" id="ARBA00022771"/>
    </source>
</evidence>
<keyword evidence="8" id="KW-1185">Reference proteome</keyword>
<dbReference type="EMBL" id="SGPM01000036">
    <property type="protein sequence ID" value="THH31825.1"/>
    <property type="molecule type" value="Genomic_DNA"/>
</dbReference>
<feature type="region of interest" description="Disordered" evidence="5">
    <location>
        <begin position="537"/>
        <end position="691"/>
    </location>
</feature>